<feature type="region of interest" description="Disordered" evidence="1">
    <location>
        <begin position="93"/>
        <end position="116"/>
    </location>
</feature>
<evidence type="ECO:0000313" key="3">
    <source>
        <dbReference type="WBParaSite" id="maker-unitig_28613-snap-gene-0.1-mRNA-1"/>
    </source>
</evidence>
<protein>
    <submittedName>
        <fullName evidence="3">Uncharacterized protein</fullName>
    </submittedName>
</protein>
<accession>A0A1I8FD61</accession>
<dbReference type="WBParaSite" id="maker-unitig_28613-snap-gene-0.1-mRNA-1">
    <property type="protein sequence ID" value="maker-unitig_28613-snap-gene-0.1-mRNA-1"/>
    <property type="gene ID" value="maker-unitig_28613-snap-gene-0.1"/>
</dbReference>
<keyword evidence="2" id="KW-1185">Reference proteome</keyword>
<feature type="compositionally biased region" description="Polar residues" evidence="1">
    <location>
        <begin position="98"/>
        <end position="115"/>
    </location>
</feature>
<dbReference type="AlphaFoldDB" id="A0A1I8FD61"/>
<organism evidence="2 3">
    <name type="scientific">Macrostomum lignano</name>
    <dbReference type="NCBI Taxonomy" id="282301"/>
    <lineage>
        <taxon>Eukaryota</taxon>
        <taxon>Metazoa</taxon>
        <taxon>Spiralia</taxon>
        <taxon>Lophotrochozoa</taxon>
        <taxon>Platyhelminthes</taxon>
        <taxon>Rhabditophora</taxon>
        <taxon>Macrostomorpha</taxon>
        <taxon>Macrostomida</taxon>
        <taxon>Macrostomidae</taxon>
        <taxon>Macrostomum</taxon>
    </lineage>
</organism>
<reference evidence="3" key="1">
    <citation type="submission" date="2016-11" db="UniProtKB">
        <authorList>
            <consortium name="WormBaseParasite"/>
        </authorList>
    </citation>
    <scope>IDENTIFICATION</scope>
</reference>
<dbReference type="Proteomes" id="UP000095280">
    <property type="component" value="Unplaced"/>
</dbReference>
<sequence>MRRVSPTYGHLGHDCSISRAQQWDRLYFELVPPPVATSRTALCAVISTPSQCLPSIRRASPSHSPELESRSGTLILGCLTAIDYLCPVVTPSRRVRTSSKATASHRSSEPTSSCTAAGLKSVAGTTAQRFSANT</sequence>
<proteinExistence type="predicted"/>
<name>A0A1I8FD61_9PLAT</name>
<evidence type="ECO:0000256" key="1">
    <source>
        <dbReference type="SAM" id="MobiDB-lite"/>
    </source>
</evidence>
<evidence type="ECO:0000313" key="2">
    <source>
        <dbReference type="Proteomes" id="UP000095280"/>
    </source>
</evidence>